<evidence type="ECO:0000313" key="10">
    <source>
        <dbReference type="Proteomes" id="UP000199054"/>
    </source>
</evidence>
<dbReference type="PROSITE" id="PS52029">
    <property type="entry name" value="LD_TPASE"/>
    <property type="match status" value="1"/>
</dbReference>
<dbReference type="OrthoDB" id="9809748at2"/>
<gene>
    <name evidence="9" type="ORF">SAMN04489859_100839</name>
</gene>
<dbReference type="Gene3D" id="2.40.440.10">
    <property type="entry name" value="L,D-transpeptidase catalytic domain-like"/>
    <property type="match status" value="1"/>
</dbReference>
<keyword evidence="4 7" id="KW-0133">Cell shape</keyword>
<evidence type="ECO:0000256" key="3">
    <source>
        <dbReference type="ARBA" id="ARBA00022679"/>
    </source>
</evidence>
<dbReference type="GO" id="GO:0071555">
    <property type="term" value="P:cell wall organization"/>
    <property type="evidence" value="ECO:0007669"/>
    <property type="project" value="UniProtKB-UniRule"/>
</dbReference>
<evidence type="ECO:0000256" key="6">
    <source>
        <dbReference type="ARBA" id="ARBA00023316"/>
    </source>
</evidence>
<dbReference type="InterPro" id="IPR038063">
    <property type="entry name" value="Transpep_catalytic_dom"/>
</dbReference>
<keyword evidence="5 7" id="KW-0573">Peptidoglycan synthesis</keyword>
<organism evidence="9 10">
    <name type="scientific">Paracoccus alcaliphilus</name>
    <dbReference type="NCBI Taxonomy" id="34002"/>
    <lineage>
        <taxon>Bacteria</taxon>
        <taxon>Pseudomonadati</taxon>
        <taxon>Pseudomonadota</taxon>
        <taxon>Alphaproteobacteria</taxon>
        <taxon>Rhodobacterales</taxon>
        <taxon>Paracoccaceae</taxon>
        <taxon>Paracoccus</taxon>
    </lineage>
</organism>
<feature type="active site" description="Proton donor/acceptor" evidence="7">
    <location>
        <position position="131"/>
    </location>
</feature>
<evidence type="ECO:0000256" key="1">
    <source>
        <dbReference type="ARBA" id="ARBA00004752"/>
    </source>
</evidence>
<dbReference type="InterPro" id="IPR005490">
    <property type="entry name" value="LD_TPept_cat_dom"/>
</dbReference>
<dbReference type="PROSITE" id="PS51257">
    <property type="entry name" value="PROKAR_LIPOPROTEIN"/>
    <property type="match status" value="1"/>
</dbReference>
<evidence type="ECO:0000256" key="2">
    <source>
        <dbReference type="ARBA" id="ARBA00005992"/>
    </source>
</evidence>
<name>A0A1H8H0D5_9RHOB</name>
<dbReference type="STRING" id="34002.SAMN04489859_100839"/>
<dbReference type="UniPathway" id="UPA00219"/>
<dbReference type="GO" id="GO:0008360">
    <property type="term" value="P:regulation of cell shape"/>
    <property type="evidence" value="ECO:0007669"/>
    <property type="project" value="UniProtKB-UniRule"/>
</dbReference>
<dbReference type="GO" id="GO:0004180">
    <property type="term" value="F:carboxypeptidase activity"/>
    <property type="evidence" value="ECO:0007669"/>
    <property type="project" value="UniProtKB-ARBA"/>
</dbReference>
<feature type="domain" description="L,D-TPase catalytic" evidence="8">
    <location>
        <begin position="41"/>
        <end position="175"/>
    </location>
</feature>
<dbReference type="GO" id="GO:0009252">
    <property type="term" value="P:peptidoglycan biosynthetic process"/>
    <property type="evidence" value="ECO:0007669"/>
    <property type="project" value="UniProtKB-UniPathway"/>
</dbReference>
<reference evidence="9 10" key="1">
    <citation type="submission" date="2016-10" db="EMBL/GenBank/DDBJ databases">
        <authorList>
            <person name="de Groot N.N."/>
        </authorList>
    </citation>
    <scope>NUCLEOTIDE SEQUENCE [LARGE SCALE GENOMIC DNA]</scope>
    <source>
        <strain evidence="9 10">DSM 8512</strain>
    </source>
</reference>
<evidence type="ECO:0000256" key="4">
    <source>
        <dbReference type="ARBA" id="ARBA00022960"/>
    </source>
</evidence>
<evidence type="ECO:0000259" key="8">
    <source>
        <dbReference type="PROSITE" id="PS52029"/>
    </source>
</evidence>
<dbReference type="CDD" id="cd16913">
    <property type="entry name" value="YkuD_like"/>
    <property type="match status" value="1"/>
</dbReference>
<dbReference type="PANTHER" id="PTHR36699:SF1">
    <property type="entry name" value="L,D-TRANSPEPTIDASE YAFK-RELATED"/>
    <property type="match status" value="1"/>
</dbReference>
<proteinExistence type="inferred from homology"/>
<accession>A0A1H8H0D5</accession>
<evidence type="ECO:0000256" key="5">
    <source>
        <dbReference type="ARBA" id="ARBA00022984"/>
    </source>
</evidence>
<dbReference type="PANTHER" id="PTHR36699">
    <property type="entry name" value="LD-TRANSPEPTIDASE"/>
    <property type="match status" value="1"/>
</dbReference>
<sequence>MFRADRRHFSMMMLAALAGCSSKPAPAPRPQFKTYSGPPVTQVVVNKGQRRMHLVSNRSVLKSYDVGLGNQPAGHKQFEGDGKTPEGLYFIDRFNPRSRYHLSVGVSYPNEHDRAYAAAFMREPGGDIFIHGRGPEGNKFAPKNRDWTAGCIAVTDEEIEEVFAMLQPGVPIMIYA</sequence>
<keyword evidence="6 7" id="KW-0961">Cell wall biogenesis/degradation</keyword>
<protein>
    <submittedName>
        <fullName evidence="9">L,D-transpeptidase catalytic domain</fullName>
    </submittedName>
</protein>
<dbReference type="Pfam" id="PF03734">
    <property type="entry name" value="YkuD"/>
    <property type="match status" value="1"/>
</dbReference>
<keyword evidence="10" id="KW-1185">Reference proteome</keyword>
<feature type="active site" description="Nucleophile" evidence="7">
    <location>
        <position position="151"/>
    </location>
</feature>
<comment type="similarity">
    <text evidence="2">Belongs to the YkuD family.</text>
</comment>
<dbReference type="EMBL" id="FODE01000008">
    <property type="protein sequence ID" value="SEN49434.1"/>
    <property type="molecule type" value="Genomic_DNA"/>
</dbReference>
<dbReference type="RefSeq" id="WP_090611245.1">
    <property type="nucleotide sequence ID" value="NZ_CP067124.1"/>
</dbReference>
<dbReference type="GO" id="GO:0016740">
    <property type="term" value="F:transferase activity"/>
    <property type="evidence" value="ECO:0007669"/>
    <property type="project" value="UniProtKB-KW"/>
</dbReference>
<dbReference type="SUPFAM" id="SSF141523">
    <property type="entry name" value="L,D-transpeptidase catalytic domain-like"/>
    <property type="match status" value="1"/>
</dbReference>
<comment type="pathway">
    <text evidence="1 7">Cell wall biogenesis; peptidoglycan biosynthesis.</text>
</comment>
<evidence type="ECO:0000313" key="9">
    <source>
        <dbReference type="EMBL" id="SEN49434.1"/>
    </source>
</evidence>
<dbReference type="AlphaFoldDB" id="A0A1H8H0D5"/>
<keyword evidence="3" id="KW-0808">Transferase</keyword>
<dbReference type="Proteomes" id="UP000199054">
    <property type="component" value="Unassembled WGS sequence"/>
</dbReference>
<evidence type="ECO:0000256" key="7">
    <source>
        <dbReference type="PROSITE-ProRule" id="PRU01373"/>
    </source>
</evidence>